<organism evidence="1 2">
    <name type="scientific">Actinoallomurus iriomotensis</name>
    <dbReference type="NCBI Taxonomy" id="478107"/>
    <lineage>
        <taxon>Bacteria</taxon>
        <taxon>Bacillati</taxon>
        <taxon>Actinomycetota</taxon>
        <taxon>Actinomycetes</taxon>
        <taxon>Streptosporangiales</taxon>
        <taxon>Thermomonosporaceae</taxon>
        <taxon>Actinoallomurus</taxon>
    </lineage>
</organism>
<proteinExistence type="predicted"/>
<evidence type="ECO:0008006" key="3">
    <source>
        <dbReference type="Google" id="ProtNLM"/>
    </source>
</evidence>
<dbReference type="SUPFAM" id="SSF140453">
    <property type="entry name" value="EsxAB dimer-like"/>
    <property type="match status" value="1"/>
</dbReference>
<reference evidence="1" key="1">
    <citation type="submission" date="2023-03" db="EMBL/GenBank/DDBJ databases">
        <title>Actinoallomurus iriomotensis NBRC 103681.</title>
        <authorList>
            <person name="Ichikawa N."/>
            <person name="Sato H."/>
            <person name="Tonouchi N."/>
        </authorList>
    </citation>
    <scope>NUCLEOTIDE SEQUENCE</scope>
    <source>
        <strain evidence="1">NBRC 103681</strain>
    </source>
</reference>
<dbReference type="InterPro" id="IPR036689">
    <property type="entry name" value="ESAT-6-like_sf"/>
</dbReference>
<dbReference type="Gene3D" id="1.10.287.1060">
    <property type="entry name" value="ESAT-6-like"/>
    <property type="match status" value="1"/>
</dbReference>
<accession>A0A9W6VPK2</accession>
<dbReference type="Proteomes" id="UP001165135">
    <property type="component" value="Unassembled WGS sequence"/>
</dbReference>
<evidence type="ECO:0000313" key="1">
    <source>
        <dbReference type="EMBL" id="GLY80033.1"/>
    </source>
</evidence>
<dbReference type="AlphaFoldDB" id="A0A9W6VPK2"/>
<gene>
    <name evidence="1" type="ORF">Airi01_083000</name>
</gene>
<dbReference type="RefSeq" id="WP_285632425.1">
    <property type="nucleotide sequence ID" value="NZ_BSTJ01000013.1"/>
</dbReference>
<name>A0A9W6VPK2_9ACTN</name>
<comment type="caution">
    <text evidence="1">The sequence shown here is derived from an EMBL/GenBank/DDBJ whole genome shotgun (WGS) entry which is preliminary data.</text>
</comment>
<sequence length="114" mass="12475">MKEDIVADAGEGGQTASGTEFGVALQALSNAIATVRRERDNISGTLDQIELKTRNLSAYWSGPAYDSIDPITTWYTNATTDLMGILEEIITRMQKSYDNYHNAESQNTANVTPV</sequence>
<dbReference type="EMBL" id="BSTJ01000013">
    <property type="protein sequence ID" value="GLY80033.1"/>
    <property type="molecule type" value="Genomic_DNA"/>
</dbReference>
<evidence type="ECO:0000313" key="2">
    <source>
        <dbReference type="Proteomes" id="UP001165135"/>
    </source>
</evidence>
<protein>
    <recommendedName>
        <fullName evidence="3">WXG100 family type VII secretion target</fullName>
    </recommendedName>
</protein>